<dbReference type="InterPro" id="IPR036390">
    <property type="entry name" value="WH_DNA-bd_sf"/>
</dbReference>
<dbReference type="EMBL" id="JENJ01000021">
    <property type="protein sequence ID" value="KGM96486.1"/>
    <property type="molecule type" value="Genomic_DNA"/>
</dbReference>
<protein>
    <submittedName>
        <fullName evidence="5">HxlR family transcriptional regulator</fullName>
    </submittedName>
</protein>
<dbReference type="SUPFAM" id="SSF46785">
    <property type="entry name" value="Winged helix' DNA-binding domain"/>
    <property type="match status" value="1"/>
</dbReference>
<evidence type="ECO:0000259" key="4">
    <source>
        <dbReference type="PROSITE" id="PS51118"/>
    </source>
</evidence>
<dbReference type="InterPro" id="IPR002577">
    <property type="entry name" value="HTH_HxlR"/>
</dbReference>
<name>A0A0A0I852_CLONO</name>
<evidence type="ECO:0000256" key="3">
    <source>
        <dbReference type="ARBA" id="ARBA00023163"/>
    </source>
</evidence>
<accession>A0A0A0I852</accession>
<dbReference type="OrthoDB" id="9791143at2"/>
<organism evidence="5 6">
    <name type="scientific">Clostridium novyi A str. 4552</name>
    <dbReference type="NCBI Taxonomy" id="1444289"/>
    <lineage>
        <taxon>Bacteria</taxon>
        <taxon>Bacillati</taxon>
        <taxon>Bacillota</taxon>
        <taxon>Clostridia</taxon>
        <taxon>Eubacteriales</taxon>
        <taxon>Clostridiaceae</taxon>
        <taxon>Clostridium</taxon>
    </lineage>
</organism>
<comment type="caution">
    <text evidence="5">The sequence shown here is derived from an EMBL/GenBank/DDBJ whole genome shotgun (WGS) entry which is preliminary data.</text>
</comment>
<evidence type="ECO:0000313" key="5">
    <source>
        <dbReference type="EMBL" id="KGM96486.1"/>
    </source>
</evidence>
<dbReference type="RefSeq" id="WP_003367146.1">
    <property type="nucleotide sequence ID" value="NZ_JENJ01000021.1"/>
</dbReference>
<dbReference type="InterPro" id="IPR036388">
    <property type="entry name" value="WH-like_DNA-bd_sf"/>
</dbReference>
<dbReference type="PANTHER" id="PTHR33204">
    <property type="entry name" value="TRANSCRIPTIONAL REGULATOR, MARR FAMILY"/>
    <property type="match status" value="1"/>
</dbReference>
<dbReference type="GO" id="GO:0003677">
    <property type="term" value="F:DNA binding"/>
    <property type="evidence" value="ECO:0007669"/>
    <property type="project" value="UniProtKB-KW"/>
</dbReference>
<keyword evidence="1" id="KW-0805">Transcription regulation</keyword>
<feature type="domain" description="HTH hxlR-type" evidence="4">
    <location>
        <begin position="11"/>
        <end position="109"/>
    </location>
</feature>
<evidence type="ECO:0000256" key="2">
    <source>
        <dbReference type="ARBA" id="ARBA00023125"/>
    </source>
</evidence>
<proteinExistence type="predicted"/>
<keyword evidence="3" id="KW-0804">Transcription</keyword>
<dbReference type="Pfam" id="PF01638">
    <property type="entry name" value="HxlR"/>
    <property type="match status" value="1"/>
</dbReference>
<sequence>MSKIYEKTYSCGMELTMDVIGGKWKTVILWHLRNRTLRFSQLKRRLGSITQKMLTQQLRELERDGLVNRTVYPQVPPKVEYSLTDYGKHIIPVLYSIYSWGINYAKDFDVDLDIDKETLDKILKREI</sequence>
<dbReference type="InterPro" id="IPR011991">
    <property type="entry name" value="ArsR-like_HTH"/>
</dbReference>
<dbReference type="CDD" id="cd00090">
    <property type="entry name" value="HTH_ARSR"/>
    <property type="match status" value="1"/>
</dbReference>
<evidence type="ECO:0000256" key="1">
    <source>
        <dbReference type="ARBA" id="ARBA00023015"/>
    </source>
</evidence>
<evidence type="ECO:0000313" key="6">
    <source>
        <dbReference type="Proteomes" id="UP000030012"/>
    </source>
</evidence>
<dbReference type="Proteomes" id="UP000030012">
    <property type="component" value="Unassembled WGS sequence"/>
</dbReference>
<gene>
    <name evidence="5" type="ORF">Z968_06155</name>
</gene>
<reference evidence="5 6" key="1">
    <citation type="submission" date="2014-01" db="EMBL/GenBank/DDBJ databases">
        <title>Plasmidome dynamics in the species complex Clostridium novyi sensu lato converts strains of independent lineages into distinctly different pathogens.</title>
        <authorList>
            <person name="Skarin H."/>
            <person name="Segerman B."/>
        </authorList>
    </citation>
    <scope>NUCLEOTIDE SEQUENCE [LARGE SCALE GENOMIC DNA]</scope>
    <source>
        <strain evidence="5 6">4552</strain>
    </source>
</reference>
<dbReference type="AlphaFoldDB" id="A0A0A0I852"/>
<dbReference type="Gene3D" id="1.10.10.10">
    <property type="entry name" value="Winged helix-like DNA-binding domain superfamily/Winged helix DNA-binding domain"/>
    <property type="match status" value="1"/>
</dbReference>
<dbReference type="PANTHER" id="PTHR33204:SF29">
    <property type="entry name" value="TRANSCRIPTIONAL REGULATOR"/>
    <property type="match status" value="1"/>
</dbReference>
<keyword evidence="2" id="KW-0238">DNA-binding</keyword>
<dbReference type="PROSITE" id="PS51118">
    <property type="entry name" value="HTH_HXLR"/>
    <property type="match status" value="1"/>
</dbReference>